<sequence length="326" mass="34333">MLISVLDRAAAASQESEAETLRQVSAHAQHVESLGFHRFMVAEHHAVAGIPGSQPAILAAHVASSTSTLRVGTAGVMVPDHPPLIIAEQVGLLEALYPGRIDIGLGSSVGFTAPVRQALRQGTPSEAKARLEDDFRELLSYLSGSAGITARPENRAQTPLYVLAGYRSAFLAAKLGLKVILGGPVEVQLKAAQVYRGNFVPSAFAAEPEVVSSLNIAVAESERAASDLLLPESYAKALSRSTGVFSALAPAAELDLESLTSQQKKRIADFQAHCIVGTPAQVRESLMAASEKLGVQEFLVTGDIPDQAGRARSEELLAEIAQGLSR</sequence>
<name>A0A917INH6_9MICC</name>
<dbReference type="GO" id="GO:0016705">
    <property type="term" value="F:oxidoreductase activity, acting on paired donors, with incorporation or reduction of molecular oxygen"/>
    <property type="evidence" value="ECO:0007669"/>
    <property type="project" value="InterPro"/>
</dbReference>
<evidence type="ECO:0000256" key="1">
    <source>
        <dbReference type="ARBA" id="ARBA00007789"/>
    </source>
</evidence>
<accession>A0A917INH6</accession>
<dbReference type="PANTHER" id="PTHR30137">
    <property type="entry name" value="LUCIFERASE-LIKE MONOOXYGENASE"/>
    <property type="match status" value="1"/>
</dbReference>
<dbReference type="InterPro" id="IPR011251">
    <property type="entry name" value="Luciferase-like_dom"/>
</dbReference>
<dbReference type="Pfam" id="PF00296">
    <property type="entry name" value="Bac_luciferase"/>
    <property type="match status" value="1"/>
</dbReference>
<dbReference type="InterPro" id="IPR050766">
    <property type="entry name" value="Bact_Lucif_Oxidored"/>
</dbReference>
<dbReference type="PANTHER" id="PTHR30137:SF6">
    <property type="entry name" value="LUCIFERASE-LIKE MONOOXYGENASE"/>
    <property type="match status" value="1"/>
</dbReference>
<proteinExistence type="predicted"/>
<evidence type="ECO:0000313" key="3">
    <source>
        <dbReference type="EMBL" id="GGH59589.1"/>
    </source>
</evidence>
<evidence type="ECO:0000259" key="2">
    <source>
        <dbReference type="Pfam" id="PF00296"/>
    </source>
</evidence>
<dbReference type="InterPro" id="IPR036661">
    <property type="entry name" value="Luciferase-like_sf"/>
</dbReference>
<reference evidence="3 4" key="1">
    <citation type="journal article" date="2014" name="Int. J. Syst. Evol. Microbiol.">
        <title>Complete genome sequence of Corynebacterium casei LMG S-19264T (=DSM 44701T), isolated from a smear-ripened cheese.</title>
        <authorList>
            <consortium name="US DOE Joint Genome Institute (JGI-PGF)"/>
            <person name="Walter F."/>
            <person name="Albersmeier A."/>
            <person name="Kalinowski J."/>
            <person name="Ruckert C."/>
        </authorList>
    </citation>
    <scope>NUCLEOTIDE SEQUENCE [LARGE SCALE GENOMIC DNA]</scope>
    <source>
        <strain evidence="3 4">CCM 8669</strain>
    </source>
</reference>
<comment type="caution">
    <text evidence="3">The sequence shown here is derived from an EMBL/GenBank/DDBJ whole genome shotgun (WGS) entry which is preliminary data.</text>
</comment>
<evidence type="ECO:0000313" key="4">
    <source>
        <dbReference type="Proteomes" id="UP000600171"/>
    </source>
</evidence>
<dbReference type="Gene3D" id="3.20.20.30">
    <property type="entry name" value="Luciferase-like domain"/>
    <property type="match status" value="1"/>
</dbReference>
<comment type="similarity">
    <text evidence="1">To bacterial alkanal monooxygenase alpha and beta chains.</text>
</comment>
<dbReference type="AlphaFoldDB" id="A0A917INH6"/>
<organism evidence="3 4">
    <name type="scientific">Rothia aerolata</name>
    <dbReference type="NCBI Taxonomy" id="1812262"/>
    <lineage>
        <taxon>Bacteria</taxon>
        <taxon>Bacillati</taxon>
        <taxon>Actinomycetota</taxon>
        <taxon>Actinomycetes</taxon>
        <taxon>Micrococcales</taxon>
        <taxon>Micrococcaceae</taxon>
        <taxon>Rothia</taxon>
    </lineage>
</organism>
<feature type="domain" description="Luciferase-like" evidence="2">
    <location>
        <begin position="7"/>
        <end position="296"/>
    </location>
</feature>
<dbReference type="NCBIfam" id="TIGR03558">
    <property type="entry name" value="oxido_grp_1"/>
    <property type="match status" value="1"/>
</dbReference>
<dbReference type="InterPro" id="IPR019949">
    <property type="entry name" value="CmoO-like"/>
</dbReference>
<dbReference type="Proteomes" id="UP000600171">
    <property type="component" value="Unassembled WGS sequence"/>
</dbReference>
<dbReference type="GO" id="GO:0005829">
    <property type="term" value="C:cytosol"/>
    <property type="evidence" value="ECO:0007669"/>
    <property type="project" value="TreeGrafter"/>
</dbReference>
<keyword evidence="4" id="KW-1185">Reference proteome</keyword>
<dbReference type="RefSeq" id="WP_188358918.1">
    <property type="nucleotide sequence ID" value="NZ_BMDC01000001.1"/>
</dbReference>
<gene>
    <name evidence="3" type="ORF">GCM10007359_06930</name>
</gene>
<dbReference type="SUPFAM" id="SSF51679">
    <property type="entry name" value="Bacterial luciferase-like"/>
    <property type="match status" value="1"/>
</dbReference>
<protein>
    <submittedName>
        <fullName evidence="3">Methylene-tetrahydromethanopterin reductase</fullName>
    </submittedName>
</protein>
<dbReference type="EMBL" id="BMDC01000001">
    <property type="protein sequence ID" value="GGH59589.1"/>
    <property type="molecule type" value="Genomic_DNA"/>
</dbReference>